<keyword evidence="2" id="KW-0418">Kinase</keyword>
<gene>
    <name evidence="2" type="ORF">Tci_879004</name>
</gene>
<dbReference type="EMBL" id="BKCJ011228903">
    <property type="protein sequence ID" value="GFD07035.1"/>
    <property type="molecule type" value="Genomic_DNA"/>
</dbReference>
<feature type="compositionally biased region" description="Polar residues" evidence="1">
    <location>
        <begin position="98"/>
        <end position="113"/>
    </location>
</feature>
<dbReference type="GO" id="GO:0016301">
    <property type="term" value="F:kinase activity"/>
    <property type="evidence" value="ECO:0007669"/>
    <property type="project" value="UniProtKB-KW"/>
</dbReference>
<evidence type="ECO:0000313" key="2">
    <source>
        <dbReference type="EMBL" id="GFD07035.1"/>
    </source>
</evidence>
<evidence type="ECO:0000256" key="1">
    <source>
        <dbReference type="SAM" id="MobiDB-lite"/>
    </source>
</evidence>
<feature type="non-terminal residue" evidence="2">
    <location>
        <position position="1"/>
    </location>
</feature>
<name>A0A699T924_TANCI</name>
<keyword evidence="2" id="KW-0808">Transferase</keyword>
<organism evidence="2">
    <name type="scientific">Tanacetum cinerariifolium</name>
    <name type="common">Dalmatian daisy</name>
    <name type="synonym">Chrysanthemum cinerariifolium</name>
    <dbReference type="NCBI Taxonomy" id="118510"/>
    <lineage>
        <taxon>Eukaryota</taxon>
        <taxon>Viridiplantae</taxon>
        <taxon>Streptophyta</taxon>
        <taxon>Embryophyta</taxon>
        <taxon>Tracheophyta</taxon>
        <taxon>Spermatophyta</taxon>
        <taxon>Magnoliopsida</taxon>
        <taxon>eudicotyledons</taxon>
        <taxon>Gunneridae</taxon>
        <taxon>Pentapetalae</taxon>
        <taxon>asterids</taxon>
        <taxon>campanulids</taxon>
        <taxon>Asterales</taxon>
        <taxon>Asteraceae</taxon>
        <taxon>Asteroideae</taxon>
        <taxon>Anthemideae</taxon>
        <taxon>Anthemidinae</taxon>
        <taxon>Tanacetum</taxon>
    </lineage>
</organism>
<proteinExistence type="predicted"/>
<feature type="region of interest" description="Disordered" evidence="1">
    <location>
        <begin position="21"/>
        <end position="157"/>
    </location>
</feature>
<dbReference type="AlphaFoldDB" id="A0A699T924"/>
<feature type="compositionally biased region" description="Low complexity" evidence="1">
    <location>
        <begin position="69"/>
        <end position="92"/>
    </location>
</feature>
<dbReference type="PANTHER" id="PTHR46445:SF16">
    <property type="entry name" value="GBF-INTERACTING PROTEIN"/>
    <property type="match status" value="1"/>
</dbReference>
<feature type="non-terminal residue" evidence="2">
    <location>
        <position position="157"/>
    </location>
</feature>
<dbReference type="PANTHER" id="PTHR46445">
    <property type="entry name" value="RNA POLYMERASE II DEGRADATION FACTOR-LIKE PROTEIN (DUF1296)"/>
    <property type="match status" value="1"/>
</dbReference>
<sequence>IFAVYSLFKVAFVCVQSKDTTEYRPRGGGSTSSRGGRSGTDRYSGRGGSSQYNSSESGGYNGKPKRENGTNSYGTSSYGSSSYGTSSYTQSSAPSYGAATTNTNWNDPPSYSGSAGYENKASTYSAADVPAPVPQQSSGYQSAWLGAPGQKSMADIV</sequence>
<protein>
    <submittedName>
        <fullName evidence="2">Kinase-related protein</fullName>
    </submittedName>
</protein>
<reference evidence="2" key="1">
    <citation type="journal article" date="2019" name="Sci. Rep.">
        <title>Draft genome of Tanacetum cinerariifolium, the natural source of mosquito coil.</title>
        <authorList>
            <person name="Yamashiro T."/>
            <person name="Shiraishi A."/>
            <person name="Satake H."/>
            <person name="Nakayama K."/>
        </authorList>
    </citation>
    <scope>NUCLEOTIDE SEQUENCE</scope>
</reference>
<comment type="caution">
    <text evidence="2">The sequence shown here is derived from an EMBL/GenBank/DDBJ whole genome shotgun (WGS) entry which is preliminary data.</text>
</comment>
<accession>A0A699T924</accession>